<feature type="region of interest" description="Disordered" evidence="1">
    <location>
        <begin position="1"/>
        <end position="46"/>
    </location>
</feature>
<dbReference type="AlphaFoldDB" id="A0A9N8HE60"/>
<feature type="compositionally biased region" description="Acidic residues" evidence="1">
    <location>
        <begin position="788"/>
        <end position="797"/>
    </location>
</feature>
<evidence type="ECO:0000313" key="4">
    <source>
        <dbReference type="Proteomes" id="UP001153069"/>
    </source>
</evidence>
<protein>
    <recommendedName>
        <fullName evidence="5">Transmembrane protein</fullName>
    </recommendedName>
</protein>
<comment type="caution">
    <text evidence="3">The sequence shown here is derived from an EMBL/GenBank/DDBJ whole genome shotgun (WGS) entry which is preliminary data.</text>
</comment>
<evidence type="ECO:0008006" key="5">
    <source>
        <dbReference type="Google" id="ProtNLM"/>
    </source>
</evidence>
<organism evidence="3 4">
    <name type="scientific">Seminavis robusta</name>
    <dbReference type="NCBI Taxonomy" id="568900"/>
    <lineage>
        <taxon>Eukaryota</taxon>
        <taxon>Sar</taxon>
        <taxon>Stramenopiles</taxon>
        <taxon>Ochrophyta</taxon>
        <taxon>Bacillariophyta</taxon>
        <taxon>Bacillariophyceae</taxon>
        <taxon>Bacillariophycidae</taxon>
        <taxon>Naviculales</taxon>
        <taxon>Naviculaceae</taxon>
        <taxon>Seminavis</taxon>
    </lineage>
</organism>
<keyword evidence="2" id="KW-0812">Transmembrane</keyword>
<reference evidence="3" key="1">
    <citation type="submission" date="2020-06" db="EMBL/GenBank/DDBJ databases">
        <authorList>
            <consortium name="Plant Systems Biology data submission"/>
        </authorList>
    </citation>
    <scope>NUCLEOTIDE SEQUENCE</scope>
    <source>
        <strain evidence="3">D6</strain>
    </source>
</reference>
<dbReference type="OrthoDB" id="43541at2759"/>
<dbReference type="EMBL" id="CAICTM010000288">
    <property type="protein sequence ID" value="CAB9507013.1"/>
    <property type="molecule type" value="Genomic_DNA"/>
</dbReference>
<keyword evidence="4" id="KW-1185">Reference proteome</keyword>
<name>A0A9N8HE60_9STRA</name>
<evidence type="ECO:0000256" key="2">
    <source>
        <dbReference type="SAM" id="Phobius"/>
    </source>
</evidence>
<sequence>MEDTSSDAPTRRRRPRLAIAQGDAVPTSDSDVPKRRSRRRKKRRPKDLDPPFIQIFAQVALTLGTLCLATYYLWHSLFPSGLFFEETYEEVVEDVYDDDVTVNAQLNEEAMEATNNVSPTAAPTIPTAPPLPVWDLGDASKYDAFRIAEMHGYSTPASDSTREFWSTAESLRNQFAELYGGENAVRAMMERGLTMFPRKSEALNGKPPSDLVSTACRIRRAKKEQRPFKFTFGGYSVTVGRGNYFGQSFPFVMGKILKNPFQDLGVELSVMNAAIGGCPSFPYGFCKNEHWGEDSDVVSWDFSMNEAGGVAEGLEAYLRHTMTLSHRPKLIVKDTQMADKRRELLGTYVEMGSIDDPVVLHSDPAVRPFLDRRDSWRPIGFQSWRKFGSPPGAPGQALHHPAVKEHEMLGWMLAMHFLSALELVAAAQDGSTEETLQFTCPTDDEETQNRLTTNLLPPPVTVNAATMESWSSLFYGVPNSPDVADAESAKDQIWKMNPVHCRTSYDPIVDKAGSLTSIVVSGSAGENLDPMLPKGHFFYNQAWVLDLSEGEKEAKRKLDRFGGLGYLDSKKAYRGLFTSGTFRLLLPFYYDDNSHGNDKPRPNVGDSARDWYQTIVLCEVNEKRGSGACDVAKDITFKTGGINATKVAKLNTPGTLYLGKKICTYIDVPEDAKISSREAMLLEDPLLPDDRKLELTEAVKSGLVEVGLSLELHVHNHFLVARETACSISQVVWEQRTPDGPRLPLPTKNRAEANTDKSSNTKTEELDEDEVANAAAQPERKPLAEYLDPGDEEEDAL</sequence>
<accession>A0A9N8HE60</accession>
<feature type="compositionally biased region" description="Basic residues" evidence="1">
    <location>
        <begin position="35"/>
        <end position="45"/>
    </location>
</feature>
<gene>
    <name evidence="3" type="ORF">SEMRO_289_G108940.1</name>
</gene>
<evidence type="ECO:0000256" key="1">
    <source>
        <dbReference type="SAM" id="MobiDB-lite"/>
    </source>
</evidence>
<feature type="transmembrane region" description="Helical" evidence="2">
    <location>
        <begin position="52"/>
        <end position="74"/>
    </location>
</feature>
<keyword evidence="2" id="KW-0472">Membrane</keyword>
<dbReference type="Proteomes" id="UP001153069">
    <property type="component" value="Unassembled WGS sequence"/>
</dbReference>
<feature type="region of interest" description="Disordered" evidence="1">
    <location>
        <begin position="736"/>
        <end position="797"/>
    </location>
</feature>
<keyword evidence="2" id="KW-1133">Transmembrane helix</keyword>
<evidence type="ECO:0000313" key="3">
    <source>
        <dbReference type="EMBL" id="CAB9507013.1"/>
    </source>
</evidence>
<proteinExistence type="predicted"/>